<protein>
    <submittedName>
        <fullName evidence="2">Uncharacterized protein</fullName>
    </submittedName>
</protein>
<organism evidence="2 3">
    <name type="scientific">Gardnerella swidsinskii</name>
    <dbReference type="NCBI Taxonomy" id="2792979"/>
    <lineage>
        <taxon>Bacteria</taxon>
        <taxon>Bacillati</taxon>
        <taxon>Actinomycetota</taxon>
        <taxon>Actinomycetes</taxon>
        <taxon>Bifidobacteriales</taxon>
        <taxon>Bifidobacteriaceae</taxon>
        <taxon>Gardnerella</taxon>
    </lineage>
</organism>
<name>A0A9X7FFX0_9BIFI</name>
<dbReference type="Proteomes" id="UP000235293">
    <property type="component" value="Unassembled WGS sequence"/>
</dbReference>
<reference evidence="2 3" key="1">
    <citation type="submission" date="2017-09" db="EMBL/GenBank/DDBJ databases">
        <title>Bacterial strain isolated from the female urinary microbiota.</title>
        <authorList>
            <person name="Thomas-White K."/>
            <person name="Kumar N."/>
            <person name="Forster S."/>
            <person name="Putonti C."/>
            <person name="Lawley T."/>
            <person name="Wolfe A.J."/>
        </authorList>
    </citation>
    <scope>NUCLEOTIDE SEQUENCE [LARGE SCALE GENOMIC DNA]</scope>
    <source>
        <strain evidence="2 3">UMB0411</strain>
    </source>
</reference>
<sequence>MQSRIKQLYVHLLAVLRIRRLRTHLRIKPSCFAYCFIAYCFIAYCFIAQSFGIRERDNTR</sequence>
<keyword evidence="1" id="KW-0812">Transmembrane</keyword>
<gene>
    <name evidence="2" type="ORF">CJ213_05090</name>
</gene>
<accession>A0A9X7FFX0</accession>
<keyword evidence="1" id="KW-0472">Membrane</keyword>
<dbReference type="AlphaFoldDB" id="A0A9X7FFX0"/>
<evidence type="ECO:0000256" key="1">
    <source>
        <dbReference type="SAM" id="Phobius"/>
    </source>
</evidence>
<dbReference type="EMBL" id="PNGY01000001">
    <property type="protein sequence ID" value="PMC55451.1"/>
    <property type="molecule type" value="Genomic_DNA"/>
</dbReference>
<feature type="transmembrane region" description="Helical" evidence="1">
    <location>
        <begin position="31"/>
        <end position="53"/>
    </location>
</feature>
<comment type="caution">
    <text evidence="2">The sequence shown here is derived from an EMBL/GenBank/DDBJ whole genome shotgun (WGS) entry which is preliminary data.</text>
</comment>
<proteinExistence type="predicted"/>
<keyword evidence="1" id="KW-1133">Transmembrane helix</keyword>
<evidence type="ECO:0000313" key="3">
    <source>
        <dbReference type="Proteomes" id="UP000235293"/>
    </source>
</evidence>
<evidence type="ECO:0000313" key="2">
    <source>
        <dbReference type="EMBL" id="PMC55451.1"/>
    </source>
</evidence>